<sequence length="95" mass="10962">MINLLEAHLREQQKGLRVKYIEYRNLAPLYAQEPVKVCGRKLDNGKYEVWVETPEVQAFRESRPHMALTEFAVAHVLLCARLSILGPQRLHPLGL</sequence>
<accession>A0ACC3D7B1</accession>
<keyword evidence="2" id="KW-1185">Reference proteome</keyword>
<evidence type="ECO:0000313" key="1">
    <source>
        <dbReference type="EMBL" id="KAK3062727.1"/>
    </source>
</evidence>
<protein>
    <submittedName>
        <fullName evidence="1">Uncharacterized protein</fullName>
    </submittedName>
</protein>
<dbReference type="Proteomes" id="UP001186974">
    <property type="component" value="Unassembled WGS sequence"/>
</dbReference>
<dbReference type="EMBL" id="JAWDJW010007152">
    <property type="protein sequence ID" value="KAK3062727.1"/>
    <property type="molecule type" value="Genomic_DNA"/>
</dbReference>
<comment type="caution">
    <text evidence="1">The sequence shown here is derived from an EMBL/GenBank/DDBJ whole genome shotgun (WGS) entry which is preliminary data.</text>
</comment>
<proteinExistence type="predicted"/>
<organism evidence="1 2">
    <name type="scientific">Coniosporium uncinatum</name>
    <dbReference type="NCBI Taxonomy" id="93489"/>
    <lineage>
        <taxon>Eukaryota</taxon>
        <taxon>Fungi</taxon>
        <taxon>Dikarya</taxon>
        <taxon>Ascomycota</taxon>
        <taxon>Pezizomycotina</taxon>
        <taxon>Dothideomycetes</taxon>
        <taxon>Dothideomycetes incertae sedis</taxon>
        <taxon>Coniosporium</taxon>
    </lineage>
</organism>
<name>A0ACC3D7B1_9PEZI</name>
<reference evidence="1" key="1">
    <citation type="submission" date="2024-09" db="EMBL/GenBank/DDBJ databases">
        <title>Black Yeasts Isolated from many extreme environments.</title>
        <authorList>
            <person name="Coleine C."/>
            <person name="Stajich J.E."/>
            <person name="Selbmann L."/>
        </authorList>
    </citation>
    <scope>NUCLEOTIDE SEQUENCE</scope>
    <source>
        <strain evidence="1">CCFEE 5737</strain>
    </source>
</reference>
<evidence type="ECO:0000313" key="2">
    <source>
        <dbReference type="Proteomes" id="UP001186974"/>
    </source>
</evidence>
<gene>
    <name evidence="1" type="ORF">LTS18_003478</name>
</gene>